<keyword evidence="2 5" id="KW-0645">Protease</keyword>
<keyword evidence="4 5" id="KW-0720">Serine protease</keyword>
<feature type="active site" description="Charge relay system" evidence="5">
    <location>
        <position position="188"/>
    </location>
</feature>
<dbReference type="InParanoid" id="A0A409W5B6"/>
<evidence type="ECO:0000256" key="1">
    <source>
        <dbReference type="ARBA" id="ARBA00011073"/>
    </source>
</evidence>
<dbReference type="Proteomes" id="UP000284842">
    <property type="component" value="Unassembled WGS sequence"/>
</dbReference>
<dbReference type="PROSITE" id="PS51892">
    <property type="entry name" value="SUBTILASE"/>
    <property type="match status" value="1"/>
</dbReference>
<keyword evidence="10" id="KW-1185">Reference proteome</keyword>
<comment type="similarity">
    <text evidence="1 5">Belongs to the peptidase S8 family.</text>
</comment>
<comment type="caution">
    <text evidence="9">The sequence shown here is derived from an EMBL/GenBank/DDBJ whole genome shotgun (WGS) entry which is preliminary data.</text>
</comment>
<feature type="domain" description="Peptidase S8/S53" evidence="8">
    <location>
        <begin position="186"/>
        <end position="413"/>
    </location>
</feature>
<dbReference type="InterPro" id="IPR022398">
    <property type="entry name" value="Peptidase_S8_His-AS"/>
</dbReference>
<evidence type="ECO:0000259" key="8">
    <source>
        <dbReference type="Pfam" id="PF00082"/>
    </source>
</evidence>
<feature type="active site" description="Charge relay system" evidence="5">
    <location>
        <position position="235"/>
    </location>
</feature>
<dbReference type="InterPro" id="IPR023828">
    <property type="entry name" value="Peptidase_S8_Ser-AS"/>
</dbReference>
<reference evidence="9 10" key="1">
    <citation type="journal article" date="2018" name="Evol. Lett.">
        <title>Horizontal gene cluster transfer increased hallucinogenic mushroom diversity.</title>
        <authorList>
            <person name="Reynolds H.T."/>
            <person name="Vijayakumar V."/>
            <person name="Gluck-Thaler E."/>
            <person name="Korotkin H.B."/>
            <person name="Matheny P.B."/>
            <person name="Slot J.C."/>
        </authorList>
    </citation>
    <scope>NUCLEOTIDE SEQUENCE [LARGE SCALE GENOMIC DNA]</scope>
    <source>
        <strain evidence="9 10">2629</strain>
    </source>
</reference>
<dbReference type="STRING" id="181874.A0A409W5B6"/>
<dbReference type="InterPro" id="IPR015500">
    <property type="entry name" value="Peptidase_S8_subtilisin-rel"/>
</dbReference>
<dbReference type="SUPFAM" id="SSF52743">
    <property type="entry name" value="Subtilisin-like"/>
    <property type="match status" value="1"/>
</dbReference>
<feature type="region of interest" description="Disordered" evidence="6">
    <location>
        <begin position="379"/>
        <end position="401"/>
    </location>
</feature>
<evidence type="ECO:0000256" key="7">
    <source>
        <dbReference type="SAM" id="SignalP"/>
    </source>
</evidence>
<dbReference type="PROSITE" id="PS00138">
    <property type="entry name" value="SUBTILASE_SER"/>
    <property type="match status" value="1"/>
</dbReference>
<dbReference type="PRINTS" id="PR00723">
    <property type="entry name" value="SUBTILISIN"/>
</dbReference>
<dbReference type="CDD" id="cd04077">
    <property type="entry name" value="Peptidases_S8_PCSK9_ProteinaseK_like"/>
    <property type="match status" value="1"/>
</dbReference>
<dbReference type="GO" id="GO:0005615">
    <property type="term" value="C:extracellular space"/>
    <property type="evidence" value="ECO:0007669"/>
    <property type="project" value="TreeGrafter"/>
</dbReference>
<dbReference type="AlphaFoldDB" id="A0A409W5B6"/>
<keyword evidence="3 5" id="KW-0378">Hydrolase</keyword>
<dbReference type="InterPro" id="IPR000209">
    <property type="entry name" value="Peptidase_S8/S53_dom"/>
</dbReference>
<evidence type="ECO:0000256" key="3">
    <source>
        <dbReference type="ARBA" id="ARBA00022801"/>
    </source>
</evidence>
<name>A0A409W5B6_9AGAR</name>
<dbReference type="PANTHER" id="PTHR43806:SF11">
    <property type="entry name" value="CEREVISIN-RELATED"/>
    <property type="match status" value="1"/>
</dbReference>
<gene>
    <name evidence="9" type="ORF">CVT24_007325</name>
</gene>
<evidence type="ECO:0000256" key="6">
    <source>
        <dbReference type="SAM" id="MobiDB-lite"/>
    </source>
</evidence>
<evidence type="ECO:0000313" key="10">
    <source>
        <dbReference type="Proteomes" id="UP000284842"/>
    </source>
</evidence>
<accession>A0A409W5B6</accession>
<evidence type="ECO:0000256" key="2">
    <source>
        <dbReference type="ARBA" id="ARBA00022670"/>
    </source>
</evidence>
<feature type="active site" description="Charge relay system" evidence="5">
    <location>
        <position position="398"/>
    </location>
</feature>
<dbReference type="InterPro" id="IPR036852">
    <property type="entry name" value="Peptidase_S8/S53_dom_sf"/>
</dbReference>
<dbReference type="PROSITE" id="PS00137">
    <property type="entry name" value="SUBTILASE_HIS"/>
    <property type="match status" value="1"/>
</dbReference>
<dbReference type="InterPro" id="IPR034193">
    <property type="entry name" value="PCSK9_ProteinaseK-like"/>
</dbReference>
<protein>
    <recommendedName>
        <fullName evidence="8">Peptidase S8/S53 domain-containing protein</fullName>
    </recommendedName>
</protein>
<feature type="signal peptide" evidence="7">
    <location>
        <begin position="1"/>
        <end position="20"/>
    </location>
</feature>
<organism evidence="9 10">
    <name type="scientific">Panaeolus cyanescens</name>
    <dbReference type="NCBI Taxonomy" id="181874"/>
    <lineage>
        <taxon>Eukaryota</taxon>
        <taxon>Fungi</taxon>
        <taxon>Dikarya</taxon>
        <taxon>Basidiomycota</taxon>
        <taxon>Agaricomycotina</taxon>
        <taxon>Agaricomycetes</taxon>
        <taxon>Agaricomycetidae</taxon>
        <taxon>Agaricales</taxon>
        <taxon>Agaricineae</taxon>
        <taxon>Galeropsidaceae</taxon>
        <taxon>Panaeolus</taxon>
    </lineage>
</organism>
<evidence type="ECO:0000313" key="9">
    <source>
        <dbReference type="EMBL" id="PPQ73691.1"/>
    </source>
</evidence>
<dbReference type="OrthoDB" id="19448at2759"/>
<proteinExistence type="inferred from homology"/>
<evidence type="ECO:0000256" key="4">
    <source>
        <dbReference type="ARBA" id="ARBA00022825"/>
    </source>
</evidence>
<dbReference type="EMBL" id="NHTK01005802">
    <property type="protein sequence ID" value="PPQ73691.1"/>
    <property type="molecule type" value="Genomic_DNA"/>
</dbReference>
<keyword evidence="7" id="KW-0732">Signal</keyword>
<feature type="compositionally biased region" description="Basic residues" evidence="6">
    <location>
        <begin position="207"/>
        <end position="216"/>
    </location>
</feature>
<feature type="chain" id="PRO_5019364259" description="Peptidase S8/S53 domain-containing protein" evidence="7">
    <location>
        <begin position="21"/>
        <end position="462"/>
    </location>
</feature>
<feature type="region of interest" description="Disordered" evidence="6">
    <location>
        <begin position="198"/>
        <end position="217"/>
    </location>
</feature>
<dbReference type="GO" id="GO:0006508">
    <property type="term" value="P:proteolysis"/>
    <property type="evidence" value="ECO:0007669"/>
    <property type="project" value="UniProtKB-KW"/>
</dbReference>
<sequence>MHYLNLLIVLTTSLTVGVHGVPLNKQHYVREVHHNRNDTAPSLFARTGGERQRKVPTGRAVIRIRDKTPVATIVAELHKASVQGYVDEEDTHISIIPIFPMDFGDDHSKWPAMRAKLHQVADQPAFKNRITVTDEYYVGFDVAKDQRNAPWGVSRIGSTTTIAPNSNQHYDFKYDETAGECADIYIVDTGVYIDNKDFDAPDSTPQNRKKRVKHGKTFVSKKERTAHGDQDIVGHGTMVASIAGGNQFGIAKKSHMISVKVGNADVGRGADVIKGLDWVLKEHHDKQKKGNTRPTLVNLSLGTDEPCPLTDASALSLVEAGIYVVAAAGNFGKDASTVSPARVPQVVTVGASNIDDKMWSKSGFGKLVDIFAPGEKIPAAGLGKPGATTQDKPSSGTSLATPHITGLLAHELCRAQGRLTAHPRDAGNALRQIAVAANNGKMKGPLPADTIDLIAHMPPPSK</sequence>
<dbReference type="GO" id="GO:0004252">
    <property type="term" value="F:serine-type endopeptidase activity"/>
    <property type="evidence" value="ECO:0007669"/>
    <property type="project" value="UniProtKB-UniRule"/>
</dbReference>
<feature type="compositionally biased region" description="Polar residues" evidence="6">
    <location>
        <begin position="387"/>
        <end position="400"/>
    </location>
</feature>
<dbReference type="PANTHER" id="PTHR43806">
    <property type="entry name" value="PEPTIDASE S8"/>
    <property type="match status" value="1"/>
</dbReference>
<dbReference type="InterPro" id="IPR050131">
    <property type="entry name" value="Peptidase_S8_subtilisin-like"/>
</dbReference>
<evidence type="ECO:0000256" key="5">
    <source>
        <dbReference type="PROSITE-ProRule" id="PRU01240"/>
    </source>
</evidence>
<dbReference type="Pfam" id="PF00082">
    <property type="entry name" value="Peptidase_S8"/>
    <property type="match status" value="1"/>
</dbReference>
<dbReference type="Gene3D" id="3.40.50.200">
    <property type="entry name" value="Peptidase S8/S53 domain"/>
    <property type="match status" value="1"/>
</dbReference>